<proteinExistence type="predicted"/>
<dbReference type="AlphaFoldDB" id="A0A4Q9KZ26"/>
<keyword evidence="3" id="KW-0067">ATP-binding</keyword>
<evidence type="ECO:0000259" key="4">
    <source>
        <dbReference type="PROSITE" id="PS51206"/>
    </source>
</evidence>
<protein>
    <submittedName>
        <fullName evidence="5">Putative reverse transcriptase</fullName>
    </submittedName>
</protein>
<comment type="caution">
    <text evidence="5">The sequence shown here is derived from an EMBL/GenBank/DDBJ whole genome shotgun (WGS) entry which is preliminary data.</text>
</comment>
<dbReference type="PANTHER" id="PTHR35372:SF2">
    <property type="entry name" value="SF3 HELICASE DOMAIN-CONTAINING PROTEIN"/>
    <property type="match status" value="1"/>
</dbReference>
<evidence type="ECO:0000256" key="1">
    <source>
        <dbReference type="ARBA" id="ARBA00022741"/>
    </source>
</evidence>
<sequence length="763" mass="87870">MYVRPHIDYHAVLLGCNTTFNTAADRIQKGVIKFMYNIYYRTPSKIIYALFPIESFIREILQMKKTIIRFAFLRLFSKNIRNIKNCIKTFRKKFPNMDAKERFKKLNKENLRVNFDIFQEIELLKKYNFQNSNKANFEKITRILSPFRKKQEISEILNLFQFIVTDATGIGKFSKHMVVRLYKDGKEYVFKNVGGVLSFLIPDAKHTGPKKTVELIEYFVQWPGELGEGVSVPIYDSVEESLKARVGSPERLRELLGTLELSDGSYHTLNAQSYSVVSSDKAFSVEFKKEKQITSCQSELRKFTKNFIEVNIYPNLTINNTTIHNYLIQRNTAPIAGLEDFWNANSYEGLVYDHGYFLQSKLQADLDIETSFVRVFMESPTPILFARFLTIVFNGRGIVYGDLLYLANKFNVYQEHNKEATLGMLAYFGEQLLKGLDAPSTIFKPNHANKKERDGLYTKYLAMRFSLQSPGFLKSCISVLFPFLRDEEKGLGFNTNFSLLPFTDGAYDAELNKVRRLELSDFITITLPYSEKDLVYSDNTLIANSFLLNLFKSQEEVDYVLNEIRIMLFNKMNDKIYFLIGDGANGKTTFINILRNSLRNLVGDLPVEAISNVRASGLNPFIVNLRHCRIGIVAEYGAQTLQVDIIKRLAGCETITVRSLYANPVTFPFNTRLMLVANNLPKFSATVDYALERRMRYIYFSKNFSNPANILNPLDLNSNNVVNCISLGLLQLILNSRINEQITMPKTFVRYSAYALAELRFYL</sequence>
<evidence type="ECO:0000256" key="2">
    <source>
        <dbReference type="ARBA" id="ARBA00022801"/>
    </source>
</evidence>
<dbReference type="InterPro" id="IPR027417">
    <property type="entry name" value="P-loop_NTPase"/>
</dbReference>
<keyword evidence="2" id="KW-0378">Hydrolase</keyword>
<dbReference type="GO" id="GO:0016787">
    <property type="term" value="F:hydrolase activity"/>
    <property type="evidence" value="ECO:0007669"/>
    <property type="project" value="UniProtKB-KW"/>
</dbReference>
<evidence type="ECO:0000313" key="6">
    <source>
        <dbReference type="Proteomes" id="UP000292362"/>
    </source>
</evidence>
<dbReference type="Proteomes" id="UP000292362">
    <property type="component" value="Unassembled WGS sequence"/>
</dbReference>
<keyword evidence="5" id="KW-0808">Transferase</keyword>
<dbReference type="PROSITE" id="PS51206">
    <property type="entry name" value="SF3_HELICASE_1"/>
    <property type="match status" value="1"/>
</dbReference>
<dbReference type="PANTHER" id="PTHR35372">
    <property type="entry name" value="ATP BINDING PROTEIN-RELATED"/>
    <property type="match status" value="1"/>
</dbReference>
<dbReference type="InterPro" id="IPR045455">
    <property type="entry name" value="NrS-1_pol-like_helicase"/>
</dbReference>
<dbReference type="InterPro" id="IPR014015">
    <property type="entry name" value="Helicase_SF3_DNA-vir"/>
</dbReference>
<reference evidence="5 6" key="1">
    <citation type="submission" date="2017-12" db="EMBL/GenBank/DDBJ databases">
        <authorList>
            <person name="Pombert J.-F."/>
            <person name="Haag K.L."/>
            <person name="Ebert D."/>
        </authorList>
    </citation>
    <scope>NUCLEOTIDE SEQUENCE [LARGE SCALE GENOMIC DNA]</scope>
    <source>
        <strain evidence="5">FI-OER-3-3</strain>
    </source>
</reference>
<dbReference type="Gene3D" id="3.40.50.300">
    <property type="entry name" value="P-loop containing nucleotide triphosphate hydrolases"/>
    <property type="match status" value="1"/>
</dbReference>
<dbReference type="InterPro" id="IPR051620">
    <property type="entry name" value="ORF904-like_C"/>
</dbReference>
<dbReference type="VEuPathDB" id="MicrosporidiaDB:CWI37_1056p0010"/>
<dbReference type="SUPFAM" id="SSF52540">
    <property type="entry name" value="P-loop containing nucleoside triphosphate hydrolases"/>
    <property type="match status" value="1"/>
</dbReference>
<gene>
    <name evidence="5" type="ORF">CWI37_1056p0010</name>
</gene>
<dbReference type="Pfam" id="PF19263">
    <property type="entry name" value="DUF5906"/>
    <property type="match status" value="1"/>
</dbReference>
<evidence type="ECO:0000256" key="3">
    <source>
        <dbReference type="ARBA" id="ARBA00022840"/>
    </source>
</evidence>
<keyword evidence="1" id="KW-0547">Nucleotide-binding</keyword>
<organism evidence="5 6">
    <name type="scientific">Hamiltosporidium tvaerminnensis</name>
    <dbReference type="NCBI Taxonomy" id="1176355"/>
    <lineage>
        <taxon>Eukaryota</taxon>
        <taxon>Fungi</taxon>
        <taxon>Fungi incertae sedis</taxon>
        <taxon>Microsporidia</taxon>
        <taxon>Dubosqiidae</taxon>
        <taxon>Hamiltosporidium</taxon>
    </lineage>
</organism>
<dbReference type="GO" id="GO:0005524">
    <property type="term" value="F:ATP binding"/>
    <property type="evidence" value="ECO:0007669"/>
    <property type="project" value="UniProtKB-KW"/>
</dbReference>
<dbReference type="EMBL" id="PITJ01001056">
    <property type="protein sequence ID" value="TBU00278.1"/>
    <property type="molecule type" value="Genomic_DNA"/>
</dbReference>
<keyword evidence="5" id="KW-0548">Nucleotidyltransferase</keyword>
<keyword evidence="5" id="KW-0695">RNA-directed DNA polymerase</keyword>
<feature type="domain" description="SF3 helicase" evidence="4">
    <location>
        <begin position="555"/>
        <end position="713"/>
    </location>
</feature>
<dbReference type="GO" id="GO:0003964">
    <property type="term" value="F:RNA-directed DNA polymerase activity"/>
    <property type="evidence" value="ECO:0007669"/>
    <property type="project" value="UniProtKB-KW"/>
</dbReference>
<name>A0A4Q9KZ26_9MICR</name>
<evidence type="ECO:0000313" key="5">
    <source>
        <dbReference type="EMBL" id="TBU00278.1"/>
    </source>
</evidence>
<accession>A0A4Q9KZ26</accession>